<sequence length="1007" mass="113961">MALPSTKSPLGFYIRVLYGKHVGILVDVGEAAGYDCLHMWFLEPNSAEEKTLAQPEFRHIKQFAQGEVLEDLKDLVNTQIQPWIEACYNRRGNHDNCGCTIGTNILPTRLIDVGTMNSESVRLITTMDSMEPSKNPYLILSYCWGRGNDVAKTTTGNLEDRLRGFDIAYLPKTIQDAIILTRMMNIRYLWVDAICIIQSSENDNYSEFQTEASKMRDYYANAECCIAASVANDAAEGFLRERLLGRYPIQSIFLTYPGTVGSDRQSIALQSKENLATLRKVIDESPLSKRGWCLQEISLPPRVLHWTSNGLYLECQSSYFLEGRSEKWETHDYIATSTPRDILAMPDDKLLTHDGWYRLLRLLSEKGLTFSKDRIYAIHGIACLIIERLEVEYFNGVFRPYLAQGLAWNYSPRGPYDALPDVSVEPRDDSFPTWCWASNGPVQFSDIPTGDWHSYIHDVHPHLFPSYPGNTNLTNIIDSKLHIKAPIIQVDLVYEPWESFPPSGNVSIDCDGGKPLDHYFWVWLDNQLGSNHSTVTNILHNASRDALLKGATIQSRFLFYFSDNAFFSQPVCFSVRATCNCTRHSVSITLQVPNPTINSTPSHPGTPPDRASYLVSQQKNRAFSAMSANTTASQDNGMEFLKDDDTVDKKIQVNTTPPLPVRKHQSITGNTKTLHRFGEFPREMQIKIFKLALPDPRIVYLGLEVIFSEPEDGIAWVHARVNKTRTPGLLSLLETCITSNASVYSGDGFTKIKIQSLNSHPHTANTQPLGPNDNFGYKDWGDKVLNDTYMRPSEDVLLVDYCRFDLLYPHGGSLDLERLTHIAASRFGYLSVSTPWISDQITKLSNYTHLQCPCLERLSVIGSCNDDGEIPPATRLLDNNKDLHELDLKDKDKRQVPSEEADDRYKFLEKILRAQYLFGRHVESYRKEIKEGGNKDAIEYWKKVEVVNVLQCWPDEAQDESNLYIPEIDSYVRCNDGGFLASLPGSTPDSLIKLRDTLKLVELGDGQ</sequence>
<gene>
    <name evidence="2" type="ORF">BHYA_0036g00320</name>
</gene>
<dbReference type="Pfam" id="PF06985">
    <property type="entry name" value="HET"/>
    <property type="match status" value="1"/>
</dbReference>
<proteinExistence type="predicted"/>
<comment type="caution">
    <text evidence="2">The sequence shown here is derived from an EMBL/GenBank/DDBJ whole genome shotgun (WGS) entry which is preliminary data.</text>
</comment>
<dbReference type="PANTHER" id="PTHR33112">
    <property type="entry name" value="DOMAIN PROTEIN, PUTATIVE-RELATED"/>
    <property type="match status" value="1"/>
</dbReference>
<evidence type="ECO:0000259" key="1">
    <source>
        <dbReference type="Pfam" id="PF06985"/>
    </source>
</evidence>
<dbReference type="InterPro" id="IPR010730">
    <property type="entry name" value="HET"/>
</dbReference>
<organism evidence="2 3">
    <name type="scientific">Botrytis hyacinthi</name>
    <dbReference type="NCBI Taxonomy" id="278943"/>
    <lineage>
        <taxon>Eukaryota</taxon>
        <taxon>Fungi</taxon>
        <taxon>Dikarya</taxon>
        <taxon>Ascomycota</taxon>
        <taxon>Pezizomycotina</taxon>
        <taxon>Leotiomycetes</taxon>
        <taxon>Helotiales</taxon>
        <taxon>Sclerotiniaceae</taxon>
        <taxon>Botrytis</taxon>
    </lineage>
</organism>
<protein>
    <recommendedName>
        <fullName evidence="1">Heterokaryon incompatibility domain-containing protein</fullName>
    </recommendedName>
</protein>
<reference evidence="2 3" key="1">
    <citation type="submission" date="2017-12" db="EMBL/GenBank/DDBJ databases">
        <title>Comparative genomics of Botrytis spp.</title>
        <authorList>
            <person name="Valero-Jimenez C.A."/>
            <person name="Tapia P."/>
            <person name="Veloso J."/>
            <person name="Silva-Moreno E."/>
            <person name="Staats M."/>
            <person name="Valdes J.H."/>
            <person name="Van Kan J.A.L."/>
        </authorList>
    </citation>
    <scope>NUCLEOTIDE SEQUENCE [LARGE SCALE GENOMIC DNA]</scope>
    <source>
        <strain evidence="2 3">Bh0001</strain>
    </source>
</reference>
<evidence type="ECO:0000313" key="3">
    <source>
        <dbReference type="Proteomes" id="UP000297814"/>
    </source>
</evidence>
<accession>A0A4Z1GXI0</accession>
<dbReference type="AlphaFoldDB" id="A0A4Z1GXI0"/>
<feature type="domain" description="Heterokaryon incompatibility" evidence="1">
    <location>
        <begin position="137"/>
        <end position="296"/>
    </location>
</feature>
<evidence type="ECO:0000313" key="2">
    <source>
        <dbReference type="EMBL" id="TGO40499.1"/>
    </source>
</evidence>
<name>A0A4Z1GXI0_9HELO</name>
<keyword evidence="3" id="KW-1185">Reference proteome</keyword>
<dbReference type="EMBL" id="PQXK01000036">
    <property type="protein sequence ID" value="TGO40499.1"/>
    <property type="molecule type" value="Genomic_DNA"/>
</dbReference>
<dbReference type="PANTHER" id="PTHR33112:SF10">
    <property type="entry name" value="TOL"/>
    <property type="match status" value="1"/>
</dbReference>
<dbReference type="Proteomes" id="UP000297814">
    <property type="component" value="Unassembled WGS sequence"/>
</dbReference>